<evidence type="ECO:0000313" key="11">
    <source>
        <dbReference type="EMBL" id="KXV73059.1"/>
    </source>
</evidence>
<feature type="region of interest" description="Disordered" evidence="7">
    <location>
        <begin position="1"/>
        <end position="27"/>
    </location>
</feature>
<dbReference type="EMBL" id="LHZA01000157">
    <property type="protein sequence ID" value="KXU91709.1"/>
    <property type="molecule type" value="Genomic_DNA"/>
</dbReference>
<accession>A0A149Q335</accession>
<comment type="catalytic activity">
    <reaction evidence="5 6">
        <text>a 2'-deoxyribonucleoside 5'-diphosphate + [thioredoxin]-disulfide + H2O = a ribonucleoside 5'-diphosphate + [thioredoxin]-dithiol</text>
        <dbReference type="Rhea" id="RHEA:23252"/>
        <dbReference type="Rhea" id="RHEA-COMP:10698"/>
        <dbReference type="Rhea" id="RHEA-COMP:10700"/>
        <dbReference type="ChEBI" id="CHEBI:15377"/>
        <dbReference type="ChEBI" id="CHEBI:29950"/>
        <dbReference type="ChEBI" id="CHEBI:50058"/>
        <dbReference type="ChEBI" id="CHEBI:57930"/>
        <dbReference type="ChEBI" id="CHEBI:73316"/>
        <dbReference type="EC" id="1.17.4.1"/>
    </reaction>
</comment>
<dbReference type="UniPathway" id="UPA00326"/>
<evidence type="ECO:0000256" key="2">
    <source>
        <dbReference type="ARBA" id="ARBA00012274"/>
    </source>
</evidence>
<dbReference type="Proteomes" id="UP000075473">
    <property type="component" value="Unassembled WGS sequence"/>
</dbReference>
<reference evidence="13 14" key="1">
    <citation type="submission" date="2015-06" db="EMBL/GenBank/DDBJ databases">
        <title>Improved classification and identification of acetic acid bacteria using matrix-assisted laser desorption/ionization time-of-flight mass spectrometry; Gluconobacter nephelii and Gluconobacter uchimurae are later heterotypic synonyms of Gluconobacter japonicus and Gluconobacter oxydans, respectively.</title>
        <authorList>
            <person name="Li L."/>
            <person name="Cleenwerck I."/>
            <person name="De Vuyst L."/>
            <person name="Vandamme P."/>
        </authorList>
    </citation>
    <scope>NUCLEOTIDE SEQUENCE [LARGE SCALE GENOMIC DNA]</scope>
    <source>
        <strain evidence="11 13">LMG 1608</strain>
        <strain evidence="10 14">LMG 1625</strain>
    </source>
</reference>
<dbReference type="SUPFAM" id="SSF48168">
    <property type="entry name" value="R1 subunit of ribonucleotide reductase, N-terminal domain"/>
    <property type="match status" value="1"/>
</dbReference>
<evidence type="ECO:0000313" key="10">
    <source>
        <dbReference type="EMBL" id="KXU91709.1"/>
    </source>
</evidence>
<evidence type="ECO:0000256" key="1">
    <source>
        <dbReference type="ARBA" id="ARBA00010406"/>
    </source>
</evidence>
<dbReference type="GO" id="GO:0005971">
    <property type="term" value="C:ribonucleoside-diphosphate reductase complex"/>
    <property type="evidence" value="ECO:0007669"/>
    <property type="project" value="TreeGrafter"/>
</dbReference>
<dbReference type="Proteomes" id="UP001523543">
    <property type="component" value="Unassembled WGS sequence"/>
</dbReference>
<evidence type="ECO:0000313" key="15">
    <source>
        <dbReference type="Proteomes" id="UP001523543"/>
    </source>
</evidence>
<dbReference type="SUPFAM" id="SSF51998">
    <property type="entry name" value="PFL-like glycyl radical enzymes"/>
    <property type="match status" value="1"/>
</dbReference>
<dbReference type="GO" id="GO:0009263">
    <property type="term" value="P:deoxyribonucleotide biosynthetic process"/>
    <property type="evidence" value="ECO:0007669"/>
    <property type="project" value="UniProtKB-KW"/>
</dbReference>
<dbReference type="RefSeq" id="WP_062140024.1">
    <property type="nucleotide sequence ID" value="NZ_JAMYZR010000001.1"/>
</dbReference>
<dbReference type="EMBL" id="JAMYZR010000001">
    <property type="protein sequence ID" value="MCP1244487.1"/>
    <property type="molecule type" value="Genomic_DNA"/>
</dbReference>
<feature type="domain" description="Ribonucleotide reductase large subunit C-terminal" evidence="9">
    <location>
        <begin position="449"/>
        <end position="594"/>
    </location>
</feature>
<dbReference type="InterPro" id="IPR013509">
    <property type="entry name" value="RNR_lsu_N"/>
</dbReference>
<dbReference type="PATRIC" id="fig|178900.5.peg.419"/>
<dbReference type="PRINTS" id="PR01183">
    <property type="entry name" value="RIBORDTASEM1"/>
</dbReference>
<evidence type="ECO:0000256" key="4">
    <source>
        <dbReference type="ARBA" id="ARBA00023116"/>
    </source>
</evidence>
<dbReference type="AlphaFoldDB" id="A0A149Q335"/>
<dbReference type="PANTHER" id="PTHR11573">
    <property type="entry name" value="RIBONUCLEOSIDE-DIPHOSPHATE REDUCTASE LARGE CHAIN"/>
    <property type="match status" value="1"/>
</dbReference>
<comment type="function">
    <text evidence="6">Provides the precursors necessary for DNA synthesis. Catalyzes the biosynthesis of deoxyribonucleotides from the corresponding ribonucleotides.</text>
</comment>
<dbReference type="EC" id="1.17.4.1" evidence="2 6"/>
<comment type="similarity">
    <text evidence="1 6">Belongs to the ribonucleoside diphosphate reductase large chain family.</text>
</comment>
<evidence type="ECO:0000313" key="12">
    <source>
        <dbReference type="EMBL" id="MCP1244487.1"/>
    </source>
</evidence>
<keyword evidence="3 6" id="KW-0560">Oxidoreductase</keyword>
<dbReference type="InterPro" id="IPR000788">
    <property type="entry name" value="RNR_lg_C"/>
</dbReference>
<sequence>MSLIDVQENESRRSMSGSGEEADLFEPGKLEDMVQLPGHHQVRVDRSRDALLTPFGKATLDNRYLLPDEGYQDLFGRVASYYGADAGHAQRIYDYMSQHWFMPATPVLSNGGTTRGLPISCFLNEASDSLDGIVGLWNENVWLASKGGGIGSYWGNLRSIGENVGRNGKTSGVIPFIRVMDSLTLAISQGSLRRGSAAVYLPVWHPEIEEFVEIRRPTGGDPNRKALNLHHGVLVSDAFMRAVEADEEWGLLSPRDNSVIRKVSARALWIRILTARMEQGEPYIVYSDHVNNARPEHHKLAGLEVKTSNLCSEITLPTGIDHHGKQRTAVCCLSSLNLETWDQWNENPQFIEDVMLFLDNVLQDFIDRAPPEMKKAAYAASRERSVGLGVMGFHSFLQAKNVPFEGVVAKVWNRKVFKHIREQADAASRKLADLRGACPDAAEYGIQERFSNKMAIAPTASISIIAGNASPGIEPIAANVFLQKTLSGSFTVRNRHLQKLLKEKGKDTEEIWSFITLNKGSVQELDFLTQQEKDVFKTAFELDQRWIVEHAADRQPYVCQAQSVNLFLPANVHKRDLHQIHHMAWKKGLKSLYYCRSLSIQRADTVSNVLTKEGVLAAEAAQRAGVAPEAPTSNGSNYDECLACQ</sequence>
<evidence type="ECO:0000256" key="6">
    <source>
        <dbReference type="RuleBase" id="RU003410"/>
    </source>
</evidence>
<dbReference type="Pfam" id="PF00317">
    <property type="entry name" value="Ribonuc_red_lgN"/>
    <property type="match status" value="1"/>
</dbReference>
<feature type="domain" description="Ribonucleotide reductase large subunit C-terminal" evidence="9">
    <location>
        <begin position="120"/>
        <end position="439"/>
    </location>
</feature>
<evidence type="ECO:0000259" key="8">
    <source>
        <dbReference type="Pfam" id="PF00317"/>
    </source>
</evidence>
<organism evidence="10 14">
    <name type="scientific">Acetobacter cerevisiae</name>
    <dbReference type="NCBI Taxonomy" id="178900"/>
    <lineage>
        <taxon>Bacteria</taxon>
        <taxon>Pseudomonadati</taxon>
        <taxon>Pseudomonadota</taxon>
        <taxon>Alphaproteobacteria</taxon>
        <taxon>Acetobacterales</taxon>
        <taxon>Acetobacteraceae</taxon>
        <taxon>Acetobacter</taxon>
    </lineage>
</organism>
<gene>
    <name evidence="10" type="ORF">AD928_13355</name>
    <name evidence="11" type="ORF">AD952_00125</name>
    <name evidence="12" type="ORF">NKW54_00825</name>
</gene>
<dbReference type="GO" id="GO:0005524">
    <property type="term" value="F:ATP binding"/>
    <property type="evidence" value="ECO:0007669"/>
    <property type="project" value="InterPro"/>
</dbReference>
<feature type="domain" description="Ribonucleotide reductase large subunit N-terminal" evidence="8">
    <location>
        <begin position="52"/>
        <end position="116"/>
    </location>
</feature>
<dbReference type="InterPro" id="IPR039718">
    <property type="entry name" value="Rrm1"/>
</dbReference>
<evidence type="ECO:0000256" key="7">
    <source>
        <dbReference type="SAM" id="MobiDB-lite"/>
    </source>
</evidence>
<evidence type="ECO:0000256" key="5">
    <source>
        <dbReference type="ARBA" id="ARBA00047754"/>
    </source>
</evidence>
<name>A0A149Q335_9PROT</name>
<dbReference type="PANTHER" id="PTHR11573:SF6">
    <property type="entry name" value="RIBONUCLEOSIDE-DIPHOSPHATE REDUCTASE LARGE SUBUNIT"/>
    <property type="match status" value="1"/>
</dbReference>
<dbReference type="Gene3D" id="3.20.70.20">
    <property type="match status" value="1"/>
</dbReference>
<dbReference type="EMBL" id="LHZY01000001">
    <property type="protein sequence ID" value="KXV73059.1"/>
    <property type="molecule type" value="Genomic_DNA"/>
</dbReference>
<comment type="caution">
    <text evidence="10">The sequence shown here is derived from an EMBL/GenBank/DDBJ whole genome shotgun (WGS) entry which is preliminary data.</text>
</comment>
<dbReference type="FunFam" id="3.20.70.20:FF:000034">
    <property type="entry name" value="Ribonucleoside-diphosphate reductase large chain, putative"/>
    <property type="match status" value="1"/>
</dbReference>
<evidence type="ECO:0000313" key="13">
    <source>
        <dbReference type="Proteomes" id="UP000075312"/>
    </source>
</evidence>
<protein>
    <recommendedName>
        <fullName evidence="2 6">Ribonucleoside-diphosphate reductase</fullName>
        <ecNumber evidence="2 6">1.17.4.1</ecNumber>
    </recommendedName>
</protein>
<dbReference type="NCBIfam" id="NF006577">
    <property type="entry name" value="PRK09102.1"/>
    <property type="match status" value="1"/>
</dbReference>
<evidence type="ECO:0000259" key="9">
    <source>
        <dbReference type="Pfam" id="PF02867"/>
    </source>
</evidence>
<keyword evidence="15" id="KW-1185">Reference proteome</keyword>
<dbReference type="CDD" id="cd01679">
    <property type="entry name" value="RNR_I"/>
    <property type="match status" value="1"/>
</dbReference>
<dbReference type="Pfam" id="PF02867">
    <property type="entry name" value="Ribonuc_red_lgC"/>
    <property type="match status" value="2"/>
</dbReference>
<evidence type="ECO:0000313" key="14">
    <source>
        <dbReference type="Proteomes" id="UP000075473"/>
    </source>
</evidence>
<evidence type="ECO:0000256" key="3">
    <source>
        <dbReference type="ARBA" id="ARBA00023002"/>
    </source>
</evidence>
<dbReference type="Proteomes" id="UP000075312">
    <property type="component" value="Unassembled WGS sequence"/>
</dbReference>
<reference evidence="12 15" key="2">
    <citation type="submission" date="2022-06" db="EMBL/GenBank/DDBJ databases">
        <title>Acetobacer genomes from food samples.</title>
        <authorList>
            <person name="Sombolestani A."/>
        </authorList>
    </citation>
    <scope>NUCLEOTIDE SEQUENCE [LARGE SCALE GENOMIC DNA]</scope>
    <source>
        <strain evidence="12 15">R-83281</strain>
    </source>
</reference>
<keyword evidence="4 6" id="KW-0215">Deoxyribonucleotide synthesis</keyword>
<dbReference type="GO" id="GO:0004748">
    <property type="term" value="F:ribonucleoside-diphosphate reductase activity, thioredoxin disulfide as acceptor"/>
    <property type="evidence" value="ECO:0007669"/>
    <property type="project" value="UniProtKB-EC"/>
</dbReference>
<dbReference type="InterPro" id="IPR008926">
    <property type="entry name" value="RNR_R1-su_N"/>
</dbReference>
<proteinExistence type="inferred from homology"/>